<comment type="pathway">
    <text evidence="1">Amino-acid biosynthesis; L-threonine biosynthesis; L-threonine from L-aspartate: step 4/5.</text>
</comment>
<evidence type="ECO:0000256" key="7">
    <source>
        <dbReference type="ARBA" id="ARBA00022697"/>
    </source>
</evidence>
<sequence>MALQQRLMQQQSGCAAKASSRRIIMRRPARSTRLNVAAGGKVYLDPVQKECSAFAPATVANLGPGFDWMGCAVQGGGDTVVVKALPGRAGEVVIEAIQGDGGRLSLDPAKNCIGVAASETLKLMGGAVSCGVSLTLHKGLPLGSGMGSSAASAAAAAWAVNGLFGAPLAKDKLILAGLASEAAVSGYHADNVGPSLLGGFVLIRSCKPGEPVELLQLPISPAAAESLHFVLVNPRFEAPTAEMRAVLPKEVPMKSMINNSCQGGALVAGILRGDVRLIGESLDRDVIIEPVRGPLIPGMMAVKEAAKAAGAYGCTISGAGPTAVAIVDDPRVGERVAAAMSDAFRSAGKLEVNTAQVVKLDPEGAKFV</sequence>
<reference evidence="14 15" key="1">
    <citation type="journal article" date="2023" name="Commun. Biol.">
        <title>Reorganization of the ancestral sex-determining regions during the evolution of trioecy in Pleodorina starrii.</title>
        <authorList>
            <person name="Takahashi K."/>
            <person name="Suzuki S."/>
            <person name="Kawai-Toyooka H."/>
            <person name="Yamamoto K."/>
            <person name="Hamaji T."/>
            <person name="Ootsuki R."/>
            <person name="Yamaguchi H."/>
            <person name="Kawachi M."/>
            <person name="Higashiyama T."/>
            <person name="Nozaki H."/>
        </authorList>
    </citation>
    <scope>NUCLEOTIDE SEQUENCE [LARGE SCALE GENOMIC DNA]</scope>
    <source>
        <strain evidence="14 15">NIES-4479</strain>
    </source>
</reference>
<evidence type="ECO:0000259" key="13">
    <source>
        <dbReference type="Pfam" id="PF08544"/>
    </source>
</evidence>
<keyword evidence="6" id="KW-0808">Transferase</keyword>
<accession>A0A9W6BAT0</accession>
<dbReference type="SUPFAM" id="SSF55060">
    <property type="entry name" value="GHMP Kinase, C-terminal domain"/>
    <property type="match status" value="1"/>
</dbReference>
<evidence type="ECO:0000256" key="8">
    <source>
        <dbReference type="ARBA" id="ARBA00022741"/>
    </source>
</evidence>
<feature type="domain" description="GHMP kinase N-terminal" evidence="12">
    <location>
        <begin position="118"/>
        <end position="199"/>
    </location>
</feature>
<dbReference type="PANTHER" id="PTHR20861:SF1">
    <property type="entry name" value="HOMOSERINE KINASE"/>
    <property type="match status" value="1"/>
</dbReference>
<organism evidence="14 15">
    <name type="scientific">Pleodorina starrii</name>
    <dbReference type="NCBI Taxonomy" id="330485"/>
    <lineage>
        <taxon>Eukaryota</taxon>
        <taxon>Viridiplantae</taxon>
        <taxon>Chlorophyta</taxon>
        <taxon>core chlorophytes</taxon>
        <taxon>Chlorophyceae</taxon>
        <taxon>CS clade</taxon>
        <taxon>Chlamydomonadales</taxon>
        <taxon>Volvocaceae</taxon>
        <taxon>Pleodorina</taxon>
    </lineage>
</organism>
<keyword evidence="8" id="KW-0547">Nucleotide-binding</keyword>
<dbReference type="InterPro" id="IPR014721">
    <property type="entry name" value="Ribsml_uS5_D2-typ_fold_subgr"/>
</dbReference>
<feature type="domain" description="GHMP kinase C-terminal" evidence="13">
    <location>
        <begin position="267"/>
        <end position="345"/>
    </location>
</feature>
<protein>
    <recommendedName>
        <fullName evidence="4">Homoserine kinase</fullName>
        <ecNumber evidence="3">2.7.1.39</ecNumber>
    </recommendedName>
</protein>
<keyword evidence="10" id="KW-0067">ATP-binding</keyword>
<evidence type="ECO:0000256" key="4">
    <source>
        <dbReference type="ARBA" id="ARBA00017858"/>
    </source>
</evidence>
<dbReference type="PRINTS" id="PR00958">
    <property type="entry name" value="HOMSERKINASE"/>
</dbReference>
<evidence type="ECO:0000256" key="1">
    <source>
        <dbReference type="ARBA" id="ARBA00005015"/>
    </source>
</evidence>
<comment type="caution">
    <text evidence="14">The sequence shown here is derived from an EMBL/GenBank/DDBJ whole genome shotgun (WGS) entry which is preliminary data.</text>
</comment>
<dbReference type="GO" id="GO:0005524">
    <property type="term" value="F:ATP binding"/>
    <property type="evidence" value="ECO:0007669"/>
    <property type="project" value="UniProtKB-KW"/>
</dbReference>
<dbReference type="InterPro" id="IPR020568">
    <property type="entry name" value="Ribosomal_Su5_D2-typ_SF"/>
</dbReference>
<dbReference type="NCBIfam" id="NF002288">
    <property type="entry name" value="PRK01212.1-4"/>
    <property type="match status" value="1"/>
</dbReference>
<evidence type="ECO:0000313" key="14">
    <source>
        <dbReference type="EMBL" id="GLC48385.1"/>
    </source>
</evidence>
<comment type="similarity">
    <text evidence="2">Belongs to the GHMP kinase family. Homoserine kinase subfamily.</text>
</comment>
<dbReference type="EMBL" id="BRXU01000001">
    <property type="protein sequence ID" value="GLC48385.1"/>
    <property type="molecule type" value="Genomic_DNA"/>
</dbReference>
<keyword evidence="9" id="KW-0418">Kinase</keyword>
<dbReference type="Gene3D" id="3.30.230.10">
    <property type="match status" value="1"/>
</dbReference>
<dbReference type="PANTHER" id="PTHR20861">
    <property type="entry name" value="HOMOSERINE/4-DIPHOSPHOCYTIDYL-2-C-METHYL-D-ERYTHRITOL KINASE"/>
    <property type="match status" value="1"/>
</dbReference>
<dbReference type="Proteomes" id="UP001165080">
    <property type="component" value="Unassembled WGS sequence"/>
</dbReference>
<dbReference type="GO" id="GO:0009088">
    <property type="term" value="P:threonine biosynthetic process"/>
    <property type="evidence" value="ECO:0007669"/>
    <property type="project" value="UniProtKB-KW"/>
</dbReference>
<dbReference type="InterPro" id="IPR036554">
    <property type="entry name" value="GHMP_kinase_C_sf"/>
</dbReference>
<dbReference type="Gene3D" id="3.30.70.890">
    <property type="entry name" value="GHMP kinase, C-terminal domain"/>
    <property type="match status" value="1"/>
</dbReference>
<dbReference type="InterPro" id="IPR006203">
    <property type="entry name" value="GHMP_knse_ATP-bd_CS"/>
</dbReference>
<dbReference type="PIRSF" id="PIRSF000676">
    <property type="entry name" value="Homoser_kin"/>
    <property type="match status" value="1"/>
</dbReference>
<evidence type="ECO:0000256" key="5">
    <source>
        <dbReference type="ARBA" id="ARBA00022605"/>
    </source>
</evidence>
<evidence type="ECO:0000256" key="11">
    <source>
        <dbReference type="ARBA" id="ARBA00049913"/>
    </source>
</evidence>
<keyword evidence="7" id="KW-0791">Threonine biosynthesis</keyword>
<evidence type="ECO:0000259" key="12">
    <source>
        <dbReference type="Pfam" id="PF00288"/>
    </source>
</evidence>
<evidence type="ECO:0000256" key="9">
    <source>
        <dbReference type="ARBA" id="ARBA00022777"/>
    </source>
</evidence>
<gene>
    <name evidence="14" type="primary">PLEST000934</name>
    <name evidence="14" type="ORF">PLESTB_000090900</name>
</gene>
<name>A0A9W6BAT0_9CHLO</name>
<evidence type="ECO:0000256" key="3">
    <source>
        <dbReference type="ARBA" id="ARBA00012078"/>
    </source>
</evidence>
<dbReference type="Pfam" id="PF00288">
    <property type="entry name" value="GHMP_kinases_N"/>
    <property type="match status" value="1"/>
</dbReference>
<dbReference type="AlphaFoldDB" id="A0A9W6BAT0"/>
<comment type="catalytic activity">
    <reaction evidence="11">
        <text>L-homoserine + ATP = O-phospho-L-homoserine + ADP + H(+)</text>
        <dbReference type="Rhea" id="RHEA:13985"/>
        <dbReference type="ChEBI" id="CHEBI:15378"/>
        <dbReference type="ChEBI" id="CHEBI:30616"/>
        <dbReference type="ChEBI" id="CHEBI:57476"/>
        <dbReference type="ChEBI" id="CHEBI:57590"/>
        <dbReference type="ChEBI" id="CHEBI:456216"/>
        <dbReference type="EC" id="2.7.1.39"/>
    </reaction>
    <physiologicalReaction direction="left-to-right" evidence="11">
        <dbReference type="Rhea" id="RHEA:13986"/>
    </physiologicalReaction>
</comment>
<dbReference type="HAMAP" id="MF_00384">
    <property type="entry name" value="Homoser_kinase"/>
    <property type="match status" value="1"/>
</dbReference>
<keyword evidence="5" id="KW-0028">Amino-acid biosynthesis</keyword>
<dbReference type="SUPFAM" id="SSF54211">
    <property type="entry name" value="Ribosomal protein S5 domain 2-like"/>
    <property type="match status" value="1"/>
</dbReference>
<dbReference type="GO" id="GO:0004413">
    <property type="term" value="F:homoserine kinase activity"/>
    <property type="evidence" value="ECO:0007669"/>
    <property type="project" value="UniProtKB-EC"/>
</dbReference>
<dbReference type="OrthoDB" id="195231at2759"/>
<dbReference type="InterPro" id="IPR013750">
    <property type="entry name" value="GHMP_kinase_C_dom"/>
</dbReference>
<evidence type="ECO:0000256" key="10">
    <source>
        <dbReference type="ARBA" id="ARBA00022840"/>
    </source>
</evidence>
<keyword evidence="15" id="KW-1185">Reference proteome</keyword>
<dbReference type="EC" id="2.7.1.39" evidence="3"/>
<evidence type="ECO:0000256" key="6">
    <source>
        <dbReference type="ARBA" id="ARBA00022679"/>
    </source>
</evidence>
<dbReference type="PROSITE" id="PS00627">
    <property type="entry name" value="GHMP_KINASES_ATP"/>
    <property type="match status" value="1"/>
</dbReference>
<dbReference type="NCBIfam" id="TIGR00191">
    <property type="entry name" value="thrB"/>
    <property type="match status" value="1"/>
</dbReference>
<proteinExistence type="inferred from homology"/>
<dbReference type="InterPro" id="IPR000870">
    <property type="entry name" value="Homoserine_kinase"/>
</dbReference>
<dbReference type="InterPro" id="IPR006204">
    <property type="entry name" value="GHMP_kinase_N_dom"/>
</dbReference>
<evidence type="ECO:0000256" key="2">
    <source>
        <dbReference type="ARBA" id="ARBA00007370"/>
    </source>
</evidence>
<dbReference type="Pfam" id="PF08544">
    <property type="entry name" value="GHMP_kinases_C"/>
    <property type="match status" value="1"/>
</dbReference>
<evidence type="ECO:0000313" key="15">
    <source>
        <dbReference type="Proteomes" id="UP001165080"/>
    </source>
</evidence>